<dbReference type="RefSeq" id="WP_265964231.1">
    <property type="nucleotide sequence ID" value="NZ_JAPEVI010000003.1"/>
</dbReference>
<keyword evidence="2" id="KW-1185">Reference proteome</keyword>
<reference evidence="1 2" key="1">
    <citation type="journal article" date="2016" name="Int. J. Syst. Evol. Microbiol.">
        <title>Labrenzia salina sp. nov., isolated from the rhizosphere of the halophyte Arthrocnemum macrostachyum.</title>
        <authorList>
            <person name="Camacho M."/>
            <person name="Redondo-Gomez S."/>
            <person name="Rodriguez-Llorente I."/>
            <person name="Rohde M."/>
            <person name="Sproer C."/>
            <person name="Schumann P."/>
            <person name="Klenk H.P."/>
            <person name="Montero-Calasanz M.D.C."/>
        </authorList>
    </citation>
    <scope>NUCLEOTIDE SEQUENCE [LARGE SCALE GENOMIC DNA]</scope>
    <source>
        <strain evidence="1 2">DSM 29163</strain>
    </source>
</reference>
<sequence length="141" mass="17128">MKSRFQLEYMPIDLIREIIRIHPPETTRFEEELRMLVPYPLPLRRKLLKDGRPAWDDPVRMLYPNHEEFWPEPVPEHVLLQQKSRELARRLRRRRLRKLLRLVFNLRGREKPGEKDCQEVCQQEVCQAEDAQLATRHDRAA</sequence>
<proteinExistence type="predicted"/>
<accession>A0ABT3R5A7</accession>
<evidence type="ECO:0000313" key="2">
    <source>
        <dbReference type="Proteomes" id="UP001300261"/>
    </source>
</evidence>
<organism evidence="1 2">
    <name type="scientific">Roseibium salinum</name>
    <dbReference type="NCBI Taxonomy" id="1604349"/>
    <lineage>
        <taxon>Bacteria</taxon>
        <taxon>Pseudomonadati</taxon>
        <taxon>Pseudomonadota</taxon>
        <taxon>Alphaproteobacteria</taxon>
        <taxon>Hyphomicrobiales</taxon>
        <taxon>Stappiaceae</taxon>
        <taxon>Roseibium</taxon>
    </lineage>
</organism>
<gene>
    <name evidence="1" type="ORF">ON753_18425</name>
</gene>
<dbReference type="Proteomes" id="UP001300261">
    <property type="component" value="Unassembled WGS sequence"/>
</dbReference>
<name>A0ABT3R5A7_9HYPH</name>
<dbReference type="EMBL" id="JAPEVI010000003">
    <property type="protein sequence ID" value="MCX2724322.1"/>
    <property type="molecule type" value="Genomic_DNA"/>
</dbReference>
<protein>
    <submittedName>
        <fullName evidence="1">Uncharacterized protein</fullName>
    </submittedName>
</protein>
<comment type="caution">
    <text evidence="1">The sequence shown here is derived from an EMBL/GenBank/DDBJ whole genome shotgun (WGS) entry which is preliminary data.</text>
</comment>
<evidence type="ECO:0000313" key="1">
    <source>
        <dbReference type="EMBL" id="MCX2724322.1"/>
    </source>
</evidence>